<dbReference type="SUPFAM" id="SSF159006">
    <property type="entry name" value="YopX-like"/>
    <property type="match status" value="1"/>
</dbReference>
<dbReference type="Pfam" id="PF09643">
    <property type="entry name" value="YopX"/>
    <property type="match status" value="1"/>
</dbReference>
<name>A0ABQ0TTM9_9BACL</name>
<dbReference type="Gene3D" id="3.30.1490.160">
    <property type="entry name" value="ctc02137 like domains"/>
    <property type="match status" value="1"/>
</dbReference>
<gene>
    <name evidence="2" type="ORF">BRE01_48980</name>
</gene>
<evidence type="ECO:0000313" key="2">
    <source>
        <dbReference type="EMBL" id="GED71196.1"/>
    </source>
</evidence>
<evidence type="ECO:0000313" key="3">
    <source>
        <dbReference type="Proteomes" id="UP000319578"/>
    </source>
</evidence>
<keyword evidence="3" id="KW-1185">Reference proteome</keyword>
<dbReference type="Gene3D" id="2.30.30.290">
    <property type="entry name" value="YopX-like domains"/>
    <property type="match status" value="1"/>
</dbReference>
<dbReference type="InterPro" id="IPR019096">
    <property type="entry name" value="YopX_protein"/>
</dbReference>
<feature type="domain" description="YopX protein" evidence="1">
    <location>
        <begin position="11"/>
        <end position="141"/>
    </location>
</feature>
<evidence type="ECO:0000259" key="1">
    <source>
        <dbReference type="Pfam" id="PF09643"/>
    </source>
</evidence>
<dbReference type="Proteomes" id="UP000319578">
    <property type="component" value="Unassembled WGS sequence"/>
</dbReference>
<dbReference type="InterPro" id="IPR023385">
    <property type="entry name" value="YopX-like_C"/>
</dbReference>
<reference evidence="2 3" key="1">
    <citation type="submission" date="2019-06" db="EMBL/GenBank/DDBJ databases">
        <title>Whole genome shotgun sequence of Brevibacillus reuszeri NBRC 15719.</title>
        <authorList>
            <person name="Hosoyama A."/>
            <person name="Uohara A."/>
            <person name="Ohji S."/>
            <person name="Ichikawa N."/>
        </authorList>
    </citation>
    <scope>NUCLEOTIDE SEQUENCE [LARGE SCALE GENOMIC DNA]</scope>
    <source>
        <strain evidence="2 3">NBRC 15719</strain>
    </source>
</reference>
<protein>
    <recommendedName>
        <fullName evidence="1">YopX protein domain-containing protein</fullName>
    </recommendedName>
</protein>
<dbReference type="EMBL" id="BJON01000020">
    <property type="protein sequence ID" value="GED71196.1"/>
    <property type="molecule type" value="Genomic_DNA"/>
</dbReference>
<organism evidence="2 3">
    <name type="scientific">Brevibacillus reuszeri</name>
    <dbReference type="NCBI Taxonomy" id="54915"/>
    <lineage>
        <taxon>Bacteria</taxon>
        <taxon>Bacillati</taxon>
        <taxon>Bacillota</taxon>
        <taxon>Bacilli</taxon>
        <taxon>Bacillales</taxon>
        <taxon>Paenibacillaceae</taxon>
        <taxon>Brevibacillus</taxon>
    </lineage>
</organism>
<sequence>MQAGREMKLLAWDKEQNIMIGPNFDKEQYAIVSYNGLALLDITREDEDGYDYEMDVEWLQYVGHRDINGKEIYEGYITRNKRGAIGVVRFHNYWGGFYFATVFGHDEDGELVRSTSSVPMWNEWGTLEVIGNIYENRELMEVGK</sequence>
<dbReference type="RefSeq" id="WP_049741522.1">
    <property type="nucleotide sequence ID" value="NZ_BJON01000020.1"/>
</dbReference>
<comment type="caution">
    <text evidence="2">The sequence shown here is derived from an EMBL/GenBank/DDBJ whole genome shotgun (WGS) entry which is preliminary data.</text>
</comment>
<accession>A0ABQ0TTM9</accession>
<proteinExistence type="predicted"/>